<feature type="domain" description="DOMON" evidence="10">
    <location>
        <begin position="402"/>
        <end position="541"/>
    </location>
</feature>
<dbReference type="PANTHER" id="PTHR23130:SF171">
    <property type="entry name" value="OS01G0895300 PROTEIN"/>
    <property type="match status" value="1"/>
</dbReference>
<dbReference type="InParanoid" id="E1Z2Z0"/>
<keyword evidence="6 9" id="KW-1133">Transmembrane helix</keyword>
<dbReference type="EMBL" id="GL433835">
    <property type="protein sequence ID" value="EFN59751.1"/>
    <property type="molecule type" value="Genomic_DNA"/>
</dbReference>
<dbReference type="OrthoDB" id="510257at2759"/>
<reference evidence="12 13" key="1">
    <citation type="journal article" date="2010" name="Plant Cell">
        <title>The Chlorella variabilis NC64A genome reveals adaptation to photosymbiosis, coevolution with viruses, and cryptic sex.</title>
        <authorList>
            <person name="Blanc G."/>
            <person name="Duncan G."/>
            <person name="Agarkova I."/>
            <person name="Borodovsky M."/>
            <person name="Gurnon J."/>
            <person name="Kuo A."/>
            <person name="Lindquist E."/>
            <person name="Lucas S."/>
            <person name="Pangilinan J."/>
            <person name="Polle J."/>
            <person name="Salamov A."/>
            <person name="Terry A."/>
            <person name="Yamada T."/>
            <person name="Dunigan D.D."/>
            <person name="Grigoriev I.V."/>
            <person name="Claverie J.M."/>
            <person name="Van Etten J.L."/>
        </authorList>
    </citation>
    <scope>NUCLEOTIDE SEQUENCE [LARGE SCALE GENOMIC DNA]</scope>
    <source>
        <strain evidence="12 13">NC64A</strain>
    </source>
</reference>
<feature type="compositionally biased region" description="Low complexity" evidence="8">
    <location>
        <begin position="355"/>
        <end position="364"/>
    </location>
</feature>
<feature type="transmembrane region" description="Helical" evidence="9">
    <location>
        <begin position="720"/>
        <end position="741"/>
    </location>
</feature>
<dbReference type="CDD" id="cd08760">
    <property type="entry name" value="Cyt_b561_FRRS1_like"/>
    <property type="match status" value="1"/>
</dbReference>
<evidence type="ECO:0000259" key="10">
    <source>
        <dbReference type="PROSITE" id="PS50836"/>
    </source>
</evidence>
<evidence type="ECO:0000256" key="8">
    <source>
        <dbReference type="SAM" id="MobiDB-lite"/>
    </source>
</evidence>
<sequence>MVVACGDGTLAVAGLSPTGVHAATADQQLAAAPALDFERTYDRASDSWSLSVALPAGRSRPVLVQLWCRACRVAGSQDAVTGLVTSHKVEQGEAGAVVLVLEGALLPPAAGAAAGAATAVSSAARKLQQAANCAMTLGGTAYTFASCTQADVSARFGGSSSFSFTVYSTVTAAGSGSLLQMGLVAKTGGGWAGWGLPKFPGMMLGASAVIVWPTATGAEVAGYLLPERSYEVAAINAAKGTFPITQAAAENDAGELRAVLSVSLPNKTASAVAGAATNYIYAIGPVAGAATSSPVLQDHALGGYPYGSGVFEMKQASTAATPTPASPAQAASAPPSPAAAAPAAEPTGSSEEQGDGSVDAAAAPSPAPSPANSGGSGCTLQLAEGAAAESFTGCTLVSGVGSNFHVMWRTEAVASNPAKVLLTMGMNATSSGYVAVGFPSVPGRMAGATAMVLQACTAGGSGCASGAQLGQWYMSSTRRSDVNPSTNMATSNVQAAALASTGQLVGSFQIEVDAPPTTGRRRRLLLLEGSDGSMPLIFAAGDLLPGGALQQHYADGAAVLPLASTSASSSGPPAVEGGSSDDDTSLRSAHAWMAAIGWGVLIPVGIVMARSFKEAAPLWFHLHRGLQTLGFVLGTISLGLGFQLVDGQWETTDTYHTVHRNLGVACTVLGFTQFSALVVRPKKGDKYRFAWELWHAWVGRAAAVLAIANIYYGILHMWDLGVWTWASYTAVLCSIVAVSVVKDTSDFLKARRLRALDAGHGSRGDEAAVQLTQPPSKAPNGAAAFAYDRPA</sequence>
<keyword evidence="3 9" id="KW-0812">Transmembrane</keyword>
<evidence type="ECO:0000259" key="11">
    <source>
        <dbReference type="PROSITE" id="PS50939"/>
    </source>
</evidence>
<dbReference type="InterPro" id="IPR006593">
    <property type="entry name" value="Cyt_b561/ferric_Rdtase_TM"/>
</dbReference>
<evidence type="ECO:0000256" key="1">
    <source>
        <dbReference type="ARBA" id="ARBA00004370"/>
    </source>
</evidence>
<evidence type="ECO:0000313" key="13">
    <source>
        <dbReference type="Proteomes" id="UP000008141"/>
    </source>
</evidence>
<feature type="transmembrane region" description="Helical" evidence="9">
    <location>
        <begin position="662"/>
        <end position="679"/>
    </location>
</feature>
<dbReference type="SMART" id="SM00665">
    <property type="entry name" value="B561"/>
    <property type="match status" value="1"/>
</dbReference>
<evidence type="ECO:0000256" key="9">
    <source>
        <dbReference type="SAM" id="Phobius"/>
    </source>
</evidence>
<dbReference type="AlphaFoldDB" id="E1Z2Z0"/>
<organism evidence="13">
    <name type="scientific">Chlorella variabilis</name>
    <name type="common">Green alga</name>
    <dbReference type="NCBI Taxonomy" id="554065"/>
    <lineage>
        <taxon>Eukaryota</taxon>
        <taxon>Viridiplantae</taxon>
        <taxon>Chlorophyta</taxon>
        <taxon>core chlorophytes</taxon>
        <taxon>Trebouxiophyceae</taxon>
        <taxon>Chlorellales</taxon>
        <taxon>Chlorellaceae</taxon>
        <taxon>Chlorella clade</taxon>
        <taxon>Chlorella</taxon>
    </lineage>
</organism>
<keyword evidence="2" id="KW-0813">Transport</keyword>
<dbReference type="Pfam" id="PF03188">
    <property type="entry name" value="Cytochrom_B561"/>
    <property type="match status" value="1"/>
</dbReference>
<evidence type="ECO:0000256" key="4">
    <source>
        <dbReference type="ARBA" id="ARBA00022729"/>
    </source>
</evidence>
<comment type="subcellular location">
    <subcellularLocation>
        <location evidence="1">Membrane</location>
    </subcellularLocation>
</comment>
<protein>
    <recommendedName>
        <fullName evidence="14">Cytochrome b561 domain-containing protein</fullName>
    </recommendedName>
</protein>
<dbReference type="PROSITE" id="PS50939">
    <property type="entry name" value="CYTOCHROME_B561"/>
    <property type="match status" value="1"/>
</dbReference>
<proteinExistence type="predicted"/>
<evidence type="ECO:0008006" key="14">
    <source>
        <dbReference type="Google" id="ProtNLM"/>
    </source>
</evidence>
<evidence type="ECO:0000313" key="12">
    <source>
        <dbReference type="EMBL" id="EFN59751.1"/>
    </source>
</evidence>
<gene>
    <name evidence="12" type="ORF">CHLNCDRAFT_133374</name>
</gene>
<evidence type="ECO:0000256" key="6">
    <source>
        <dbReference type="ARBA" id="ARBA00022989"/>
    </source>
</evidence>
<dbReference type="InterPro" id="IPR005018">
    <property type="entry name" value="DOMON_domain"/>
</dbReference>
<feature type="transmembrane region" description="Helical" evidence="9">
    <location>
        <begin position="691"/>
        <end position="714"/>
    </location>
</feature>
<feature type="region of interest" description="Disordered" evidence="8">
    <location>
        <begin position="317"/>
        <end position="376"/>
    </location>
</feature>
<dbReference type="Proteomes" id="UP000008141">
    <property type="component" value="Unassembled WGS sequence"/>
</dbReference>
<dbReference type="PROSITE" id="PS50836">
    <property type="entry name" value="DOMON"/>
    <property type="match status" value="1"/>
</dbReference>
<feature type="transmembrane region" description="Helical" evidence="9">
    <location>
        <begin position="621"/>
        <end position="642"/>
    </location>
</feature>
<name>E1Z2Z0_CHLVA</name>
<accession>E1Z2Z0</accession>
<dbReference type="STRING" id="554065.E1Z2Z0"/>
<feature type="compositionally biased region" description="Low complexity" evidence="8">
    <location>
        <begin position="317"/>
        <end position="347"/>
    </location>
</feature>
<dbReference type="GeneID" id="17359393"/>
<dbReference type="eggNOG" id="KOG4293">
    <property type="taxonomic scope" value="Eukaryota"/>
</dbReference>
<dbReference type="KEGG" id="cvr:CHLNCDRAFT_133374"/>
<keyword evidence="4" id="KW-0732">Signal</keyword>
<dbReference type="RefSeq" id="XP_005851853.1">
    <property type="nucleotide sequence ID" value="XM_005851791.1"/>
</dbReference>
<feature type="domain" description="Cytochrome b561" evidence="11">
    <location>
        <begin position="556"/>
        <end position="752"/>
    </location>
</feature>
<keyword evidence="5" id="KW-0249">Electron transport</keyword>
<keyword evidence="13" id="KW-1185">Reference proteome</keyword>
<dbReference type="PANTHER" id="PTHR23130">
    <property type="entry name" value="CYTOCHROME B561 AND DOMON DOMAIN-CONTAINING PROTEIN"/>
    <property type="match status" value="1"/>
</dbReference>
<evidence type="ECO:0000256" key="3">
    <source>
        <dbReference type="ARBA" id="ARBA00022692"/>
    </source>
</evidence>
<dbReference type="Gene3D" id="1.20.120.1770">
    <property type="match status" value="1"/>
</dbReference>
<evidence type="ECO:0000256" key="2">
    <source>
        <dbReference type="ARBA" id="ARBA00022448"/>
    </source>
</evidence>
<dbReference type="GO" id="GO:0016020">
    <property type="term" value="C:membrane"/>
    <property type="evidence" value="ECO:0007669"/>
    <property type="project" value="UniProtKB-SubCell"/>
</dbReference>
<dbReference type="SMART" id="SM00664">
    <property type="entry name" value="DoH"/>
    <property type="match status" value="2"/>
</dbReference>
<feature type="transmembrane region" description="Helical" evidence="9">
    <location>
        <begin position="589"/>
        <end position="609"/>
    </location>
</feature>
<evidence type="ECO:0000256" key="5">
    <source>
        <dbReference type="ARBA" id="ARBA00022982"/>
    </source>
</evidence>
<evidence type="ECO:0000256" key="7">
    <source>
        <dbReference type="ARBA" id="ARBA00023136"/>
    </source>
</evidence>
<keyword evidence="7 9" id="KW-0472">Membrane</keyword>